<keyword evidence="1" id="KW-0378">Hydrolase</keyword>
<dbReference type="Proteomes" id="UP001615411">
    <property type="component" value="Unassembled WGS sequence"/>
</dbReference>
<accession>A0ACC7LYV0</accession>
<comment type="caution">
    <text evidence="1">The sequence shown here is derived from an EMBL/GenBank/DDBJ whole genome shotgun (WGS) entry which is preliminary data.</text>
</comment>
<sequence length="332" mass="37359">MNLHPRQPLWLLLLLLLHWPLQAAEPLPGWRDTAPRAAVLNFVEQVTTEGSKQFVPAEERIAVFDNDGTLWSEQPAYFQLLFAFDEVKRMAPDHPEWKDQQPFKAVLENDQQALAATGMDGLLKIVGATHTGVSTEVFIERAKAWLAKARHPKSGKPFTEMIYQPMHELLDYLRSQGFKTYIVSGGDTAFMRAFAEEVYGIPPEQVIGSTFITQYQMVDGRPSILRTPKVAHNDDGPGKPESIDAIIGRRPILAFGNSDGDLQMLQWTAAGEGPRFMGLVHHTDATREWAYDRQSKIGRLDKALDEARSQGWTIVDMASDWARVFPFEATSK</sequence>
<reference evidence="1" key="1">
    <citation type="submission" date="2024-10" db="EMBL/GenBank/DDBJ databases">
        <title>Aeromonas and Pseudomonas from the Cagarras Archipelago, Rio de Janeiro, Brazil.</title>
        <authorList>
            <person name="Canellas A.L.B."/>
            <person name="Laport M.S."/>
        </authorList>
    </citation>
    <scope>NUCLEOTIDE SEQUENCE</scope>
    <source>
        <strain evidence="1">ACP-7</strain>
    </source>
</reference>
<organism evidence="1 2">
    <name type="scientific">Pseudomonas caricapapayae</name>
    <dbReference type="NCBI Taxonomy" id="46678"/>
    <lineage>
        <taxon>Bacteria</taxon>
        <taxon>Pseudomonadati</taxon>
        <taxon>Pseudomonadota</taxon>
        <taxon>Gammaproteobacteria</taxon>
        <taxon>Pseudomonadales</taxon>
        <taxon>Pseudomonadaceae</taxon>
        <taxon>Pseudomonas</taxon>
    </lineage>
</organism>
<evidence type="ECO:0000313" key="2">
    <source>
        <dbReference type="Proteomes" id="UP001615411"/>
    </source>
</evidence>
<name>A0ACC7LYV0_9PSED</name>
<proteinExistence type="predicted"/>
<gene>
    <name evidence="1" type="ORF">ACIKP7_19260</name>
</gene>
<keyword evidence="2" id="KW-1185">Reference proteome</keyword>
<protein>
    <submittedName>
        <fullName evidence="1">HAD family hydrolase</fullName>
    </submittedName>
</protein>
<evidence type="ECO:0000313" key="1">
    <source>
        <dbReference type="EMBL" id="MFJ1340263.1"/>
    </source>
</evidence>
<dbReference type="EMBL" id="JBIUGF010000070">
    <property type="protein sequence ID" value="MFJ1340263.1"/>
    <property type="molecule type" value="Genomic_DNA"/>
</dbReference>